<dbReference type="GO" id="GO:0043709">
    <property type="term" value="P:cell adhesion involved in single-species biofilm formation"/>
    <property type="evidence" value="ECO:0007669"/>
    <property type="project" value="TreeGrafter"/>
</dbReference>
<proteinExistence type="predicted"/>
<protein>
    <recommendedName>
        <fullName evidence="1">diguanylate cyclase</fullName>
        <ecNumber evidence="1">2.7.7.65</ecNumber>
    </recommendedName>
</protein>
<gene>
    <name evidence="5" type="primary">wspR_1</name>
    <name evidence="5" type="ORF">SAMEA3906486_02751</name>
</gene>
<keyword evidence="3" id="KW-0472">Membrane</keyword>
<evidence type="ECO:0000256" key="1">
    <source>
        <dbReference type="ARBA" id="ARBA00012528"/>
    </source>
</evidence>
<dbReference type="NCBIfam" id="TIGR00254">
    <property type="entry name" value="GGDEF"/>
    <property type="match status" value="1"/>
</dbReference>
<dbReference type="InterPro" id="IPR029787">
    <property type="entry name" value="Nucleotide_cyclase"/>
</dbReference>
<dbReference type="GO" id="GO:0052621">
    <property type="term" value="F:diguanylate cyclase activity"/>
    <property type="evidence" value="ECO:0007669"/>
    <property type="project" value="UniProtKB-EC"/>
</dbReference>
<accession>A0A157SHF8</accession>
<reference evidence="5 6" key="1">
    <citation type="submission" date="2016-04" db="EMBL/GenBank/DDBJ databases">
        <authorList>
            <consortium name="Pathogen Informatics"/>
        </authorList>
    </citation>
    <scope>NUCLEOTIDE SEQUENCE [LARGE SCALE GENOMIC DNA]</scope>
    <source>
        <strain evidence="5 6">H050680373</strain>
    </source>
</reference>
<feature type="transmembrane region" description="Helical" evidence="3">
    <location>
        <begin position="282"/>
        <end position="303"/>
    </location>
</feature>
<dbReference type="PROSITE" id="PS50887">
    <property type="entry name" value="GGDEF"/>
    <property type="match status" value="1"/>
</dbReference>
<evidence type="ECO:0000313" key="5">
    <source>
        <dbReference type="EMBL" id="SAI69857.1"/>
    </source>
</evidence>
<dbReference type="GO" id="GO:1902201">
    <property type="term" value="P:negative regulation of bacterial-type flagellum-dependent cell motility"/>
    <property type="evidence" value="ECO:0007669"/>
    <property type="project" value="TreeGrafter"/>
</dbReference>
<dbReference type="AlphaFoldDB" id="A0A157SHF8"/>
<dbReference type="OrthoDB" id="9813903at2"/>
<organism evidence="5 6">
    <name type="scientific">Bordetella ansorpii</name>
    <dbReference type="NCBI Taxonomy" id="288768"/>
    <lineage>
        <taxon>Bacteria</taxon>
        <taxon>Pseudomonadati</taxon>
        <taxon>Pseudomonadota</taxon>
        <taxon>Betaproteobacteria</taxon>
        <taxon>Burkholderiales</taxon>
        <taxon>Alcaligenaceae</taxon>
        <taxon>Bordetella</taxon>
    </lineage>
</organism>
<dbReference type="Gene3D" id="3.30.450.20">
    <property type="entry name" value="PAS domain"/>
    <property type="match status" value="2"/>
</dbReference>
<dbReference type="PANTHER" id="PTHR45138:SF9">
    <property type="entry name" value="DIGUANYLATE CYCLASE DGCM-RELATED"/>
    <property type="match status" value="1"/>
</dbReference>
<dbReference type="InterPro" id="IPR000160">
    <property type="entry name" value="GGDEF_dom"/>
</dbReference>
<feature type="domain" description="GGDEF" evidence="4">
    <location>
        <begin position="351"/>
        <end position="484"/>
    </location>
</feature>
<dbReference type="InterPro" id="IPR050469">
    <property type="entry name" value="Diguanylate_Cyclase"/>
</dbReference>
<dbReference type="SUPFAM" id="SSF55073">
    <property type="entry name" value="Nucleotide cyclase"/>
    <property type="match status" value="1"/>
</dbReference>
<evidence type="ECO:0000313" key="6">
    <source>
        <dbReference type="Proteomes" id="UP000076848"/>
    </source>
</evidence>
<dbReference type="EC" id="2.7.7.65" evidence="1"/>
<dbReference type="SMART" id="SM00267">
    <property type="entry name" value="GGDEF"/>
    <property type="match status" value="1"/>
</dbReference>
<dbReference type="CDD" id="cd01949">
    <property type="entry name" value="GGDEF"/>
    <property type="match status" value="1"/>
</dbReference>
<dbReference type="PANTHER" id="PTHR45138">
    <property type="entry name" value="REGULATORY COMPONENTS OF SENSORY TRANSDUCTION SYSTEM"/>
    <property type="match status" value="1"/>
</dbReference>
<dbReference type="GO" id="GO:0005886">
    <property type="term" value="C:plasma membrane"/>
    <property type="evidence" value="ECO:0007669"/>
    <property type="project" value="TreeGrafter"/>
</dbReference>
<evidence type="ECO:0000259" key="4">
    <source>
        <dbReference type="PROSITE" id="PS50887"/>
    </source>
</evidence>
<keyword evidence="3" id="KW-1133">Transmembrane helix</keyword>
<sequence length="487" mass="52377">MSARLLLRLINIVGVTLILSAIGAAVAFLWYDRQAVWTHAADSLADEAAGLAMDISRMVHVYDLTLRGVMEELADPRLGRLGPDVGHKLLFDRSTMADYLGSILVLDAKGVIVHDSRTTAPGRRNFADRDYFQVHRQRGDAGLYVSSPYLSRLRSGDPSIAVSLRLSGPDGAFAGVVMGALRLAYFEDRFGQVPLKPDDVIVLARADGVVLTARTGGGPLPRPVDPSGQAARHVPPSGHFLSAGYEDGIRRYHAYAHVGTAPLVVTIARPSDDILRPWTTHAWFIGCSTLAFCAVALPLMAFFRQQVKRGSFQRAQLAVLASTDGLTGLLNRRAFDLALNHALSEAMAHDQPLALLFIDADHFKRFNDLYGHPAGDALLRRLAGIIAQAARRPGDLAARYGGEEFVLLLADTGRQAALQRGEALRLAVEQLAIPNGDGIATVSVGVASMLVRPAQSCAWLVAQADEAMYQAKSKGRNRVEAAPASAA</sequence>
<dbReference type="RefSeq" id="WP_156513371.1">
    <property type="nucleotide sequence ID" value="NZ_FKIF01000006.1"/>
</dbReference>
<dbReference type="Proteomes" id="UP000076848">
    <property type="component" value="Unassembled WGS sequence"/>
</dbReference>
<dbReference type="STRING" id="288768.SAMEA3906486_02751"/>
<evidence type="ECO:0000256" key="3">
    <source>
        <dbReference type="SAM" id="Phobius"/>
    </source>
</evidence>
<dbReference type="FunFam" id="3.30.70.270:FF:000001">
    <property type="entry name" value="Diguanylate cyclase domain protein"/>
    <property type="match status" value="1"/>
</dbReference>
<dbReference type="InterPro" id="IPR043128">
    <property type="entry name" value="Rev_trsase/Diguanyl_cyclase"/>
</dbReference>
<dbReference type="CDD" id="cd12915">
    <property type="entry name" value="PDC2_DGC_like"/>
    <property type="match status" value="1"/>
</dbReference>
<feature type="transmembrane region" description="Helical" evidence="3">
    <location>
        <begin position="12"/>
        <end position="31"/>
    </location>
</feature>
<comment type="catalytic activity">
    <reaction evidence="2">
        <text>2 GTP = 3',3'-c-di-GMP + 2 diphosphate</text>
        <dbReference type="Rhea" id="RHEA:24898"/>
        <dbReference type="ChEBI" id="CHEBI:33019"/>
        <dbReference type="ChEBI" id="CHEBI:37565"/>
        <dbReference type="ChEBI" id="CHEBI:58805"/>
        <dbReference type="EC" id="2.7.7.65"/>
    </reaction>
</comment>
<dbReference type="Gene3D" id="3.30.70.270">
    <property type="match status" value="1"/>
</dbReference>
<evidence type="ECO:0000256" key="2">
    <source>
        <dbReference type="ARBA" id="ARBA00034247"/>
    </source>
</evidence>
<dbReference type="Pfam" id="PF00990">
    <property type="entry name" value="GGDEF"/>
    <property type="match status" value="1"/>
</dbReference>
<keyword evidence="3" id="KW-0812">Transmembrane</keyword>
<dbReference type="CDD" id="cd12914">
    <property type="entry name" value="PDC1_DGC_like"/>
    <property type="match status" value="1"/>
</dbReference>
<dbReference type="EMBL" id="FKIF01000006">
    <property type="protein sequence ID" value="SAI69857.1"/>
    <property type="molecule type" value="Genomic_DNA"/>
</dbReference>
<name>A0A157SHF8_9BORD</name>
<keyword evidence="6" id="KW-1185">Reference proteome</keyword>